<keyword evidence="2" id="KW-0328">Glycosyltransferase</keyword>
<dbReference type="InterPro" id="IPR029057">
    <property type="entry name" value="PRTase-like"/>
</dbReference>
<comment type="caution">
    <text evidence="2">The sequence shown here is derived from an EMBL/GenBank/DDBJ whole genome shotgun (WGS) entry which is preliminary data.</text>
</comment>
<sequence length="173" mass="18803">MFENRQEAGEALSQKLLKFKGIKGAVVLAIPRGGVVIGKVISNALRVPLGVVYAKKIPAPGQPELAAGARIVRTKKFGKTPEVKGKSVILVDDGIATGETVKAAIKYLRKKKAKKIILAMPVAPKDTLKSLKRLVDEVIVLETPVYFGAVGEFYRDFPQVSDKEVLQCLYETD</sequence>
<dbReference type="Proteomes" id="UP000229847">
    <property type="component" value="Unassembled WGS sequence"/>
</dbReference>
<dbReference type="SUPFAM" id="SSF53271">
    <property type="entry name" value="PRTase-like"/>
    <property type="match status" value="1"/>
</dbReference>
<dbReference type="CDD" id="cd06223">
    <property type="entry name" value="PRTases_typeI"/>
    <property type="match status" value="1"/>
</dbReference>
<evidence type="ECO:0000313" key="3">
    <source>
        <dbReference type="Proteomes" id="UP000229847"/>
    </source>
</evidence>
<dbReference type="Gene3D" id="3.40.50.2020">
    <property type="match status" value="1"/>
</dbReference>
<keyword evidence="2" id="KW-0808">Transferase</keyword>
<proteinExistence type="predicted"/>
<organism evidence="2 3">
    <name type="scientific">Candidatus Woesebacteria bacterium CG22_combo_CG10-13_8_21_14_all_39_10</name>
    <dbReference type="NCBI Taxonomy" id="1975059"/>
    <lineage>
        <taxon>Bacteria</taxon>
        <taxon>Candidatus Woeseibacteriota</taxon>
    </lineage>
</organism>
<dbReference type="Pfam" id="PF00156">
    <property type="entry name" value="Pribosyltran"/>
    <property type="match status" value="1"/>
</dbReference>
<dbReference type="InterPro" id="IPR000836">
    <property type="entry name" value="PRTase_dom"/>
</dbReference>
<reference evidence="2 3" key="1">
    <citation type="submission" date="2017-09" db="EMBL/GenBank/DDBJ databases">
        <title>Depth-based differentiation of microbial function through sediment-hosted aquifers and enrichment of novel symbionts in the deep terrestrial subsurface.</title>
        <authorList>
            <person name="Probst A.J."/>
            <person name="Ladd B."/>
            <person name="Jarett J.K."/>
            <person name="Geller-Mcgrath D.E."/>
            <person name="Sieber C.M."/>
            <person name="Emerson J.B."/>
            <person name="Anantharaman K."/>
            <person name="Thomas B.C."/>
            <person name="Malmstrom R."/>
            <person name="Stieglmeier M."/>
            <person name="Klingl A."/>
            <person name="Woyke T."/>
            <person name="Ryan C.M."/>
            <person name="Banfield J.F."/>
        </authorList>
    </citation>
    <scope>NUCLEOTIDE SEQUENCE [LARGE SCALE GENOMIC DNA]</scope>
    <source>
        <strain evidence="2">CG22_combo_CG10-13_8_21_14_all_39_10</strain>
    </source>
</reference>
<evidence type="ECO:0000259" key="1">
    <source>
        <dbReference type="Pfam" id="PF00156"/>
    </source>
</evidence>
<gene>
    <name evidence="2" type="ORF">COX03_02355</name>
</gene>
<protein>
    <submittedName>
        <fullName evidence="2">Phosphoribosyltransferase</fullName>
    </submittedName>
</protein>
<dbReference type="EMBL" id="PCSW01000071">
    <property type="protein sequence ID" value="PIP57562.1"/>
    <property type="molecule type" value="Genomic_DNA"/>
</dbReference>
<feature type="domain" description="Phosphoribosyltransferase" evidence="1">
    <location>
        <begin position="7"/>
        <end position="138"/>
    </location>
</feature>
<accession>A0A2H0BIR2</accession>
<dbReference type="GO" id="GO:0016757">
    <property type="term" value="F:glycosyltransferase activity"/>
    <property type="evidence" value="ECO:0007669"/>
    <property type="project" value="UniProtKB-KW"/>
</dbReference>
<dbReference type="AlphaFoldDB" id="A0A2H0BIR2"/>
<evidence type="ECO:0000313" key="2">
    <source>
        <dbReference type="EMBL" id="PIP57562.1"/>
    </source>
</evidence>
<name>A0A2H0BIR2_9BACT</name>